<protein>
    <recommendedName>
        <fullName evidence="4">BED-type domain-containing protein</fullName>
    </recommendedName>
</protein>
<evidence type="ECO:0008006" key="4">
    <source>
        <dbReference type="Google" id="ProtNLM"/>
    </source>
</evidence>
<organism evidence="2 3">
    <name type="scientific">Lactuca sativa</name>
    <name type="common">Garden lettuce</name>
    <dbReference type="NCBI Taxonomy" id="4236"/>
    <lineage>
        <taxon>Eukaryota</taxon>
        <taxon>Viridiplantae</taxon>
        <taxon>Streptophyta</taxon>
        <taxon>Embryophyta</taxon>
        <taxon>Tracheophyta</taxon>
        <taxon>Spermatophyta</taxon>
        <taxon>Magnoliopsida</taxon>
        <taxon>eudicotyledons</taxon>
        <taxon>Gunneridae</taxon>
        <taxon>Pentapetalae</taxon>
        <taxon>asterids</taxon>
        <taxon>campanulids</taxon>
        <taxon>Asterales</taxon>
        <taxon>Asteraceae</taxon>
        <taxon>Cichorioideae</taxon>
        <taxon>Cichorieae</taxon>
        <taxon>Lactucinae</taxon>
        <taxon>Lactuca</taxon>
    </lineage>
</organism>
<feature type="region of interest" description="Disordered" evidence="1">
    <location>
        <begin position="1"/>
        <end position="35"/>
    </location>
</feature>
<evidence type="ECO:0000256" key="1">
    <source>
        <dbReference type="SAM" id="MobiDB-lite"/>
    </source>
</evidence>
<comment type="caution">
    <text evidence="2">The sequence shown here is derived from an EMBL/GenBank/DDBJ whole genome shotgun (WGS) entry which is preliminary data.</text>
</comment>
<reference evidence="2 3" key="1">
    <citation type="journal article" date="2017" name="Nat. Commun.">
        <title>Genome assembly with in vitro proximity ligation data and whole-genome triplication in lettuce.</title>
        <authorList>
            <person name="Reyes-Chin-Wo S."/>
            <person name="Wang Z."/>
            <person name="Yang X."/>
            <person name="Kozik A."/>
            <person name="Arikit S."/>
            <person name="Song C."/>
            <person name="Xia L."/>
            <person name="Froenicke L."/>
            <person name="Lavelle D.O."/>
            <person name="Truco M.J."/>
            <person name="Xia R."/>
            <person name="Zhu S."/>
            <person name="Xu C."/>
            <person name="Xu H."/>
            <person name="Xu X."/>
            <person name="Cox K."/>
            <person name="Korf I."/>
            <person name="Meyers B.C."/>
            <person name="Michelmore R.W."/>
        </authorList>
    </citation>
    <scope>NUCLEOTIDE SEQUENCE [LARGE SCALE GENOMIC DNA]</scope>
    <source>
        <strain evidence="3">cv. Salinas</strain>
        <tissue evidence="2">Seedlings</tissue>
    </source>
</reference>
<evidence type="ECO:0000313" key="3">
    <source>
        <dbReference type="Proteomes" id="UP000235145"/>
    </source>
</evidence>
<accession>A0A9R1WIG5</accession>
<dbReference type="EMBL" id="NBSK02000001">
    <property type="protein sequence ID" value="KAJ0224414.1"/>
    <property type="molecule type" value="Genomic_DNA"/>
</dbReference>
<dbReference type="AlphaFoldDB" id="A0A9R1WIG5"/>
<evidence type="ECO:0000313" key="2">
    <source>
        <dbReference type="EMBL" id="KAJ0224414.1"/>
    </source>
</evidence>
<gene>
    <name evidence="2" type="ORF">LSAT_V11C100041280</name>
</gene>
<name>A0A9R1WIG5_LACSA</name>
<keyword evidence="3" id="KW-1185">Reference proteome</keyword>
<proteinExistence type="predicted"/>
<sequence>MNSNSQNHALTASSQVVGGSRSNQQNTDSVDQQDVNDTFFDEYGDEVVGSKRETRSMAWFHYIKFILNGELNARCKYCSRVLGDVTPPKLNGGNIQVQRTSFVLS</sequence>
<dbReference type="Proteomes" id="UP000235145">
    <property type="component" value="Unassembled WGS sequence"/>
</dbReference>